<dbReference type="EC" id="1.5.1.2" evidence="9 10"/>
<feature type="domain" description="Pyrroline-5-carboxylate reductase catalytic N-terminal" evidence="13">
    <location>
        <begin position="7"/>
        <end position="102"/>
    </location>
</feature>
<organism evidence="15 16">
    <name type="scientific">Pelotomaculum isophthalicicum JI</name>
    <dbReference type="NCBI Taxonomy" id="947010"/>
    <lineage>
        <taxon>Bacteria</taxon>
        <taxon>Bacillati</taxon>
        <taxon>Bacillota</taxon>
        <taxon>Clostridia</taxon>
        <taxon>Eubacteriales</taxon>
        <taxon>Desulfotomaculaceae</taxon>
        <taxon>Pelotomaculum</taxon>
    </lineage>
</organism>
<reference evidence="15" key="1">
    <citation type="submission" date="2022-02" db="EMBL/GenBank/DDBJ databases">
        <authorList>
            <person name="Leng L."/>
        </authorList>
    </citation>
    <scope>NUCLEOTIDE SEQUENCE</scope>
    <source>
        <strain evidence="15">JI</strain>
    </source>
</reference>
<dbReference type="InterPro" id="IPR008927">
    <property type="entry name" value="6-PGluconate_DH-like_C_sf"/>
</dbReference>
<dbReference type="InterPro" id="IPR000304">
    <property type="entry name" value="Pyrroline-COOH_reductase"/>
</dbReference>
<comment type="catalytic activity">
    <reaction evidence="9">
        <text>L-proline + NAD(+) = (S)-1-pyrroline-5-carboxylate + NADH + 2 H(+)</text>
        <dbReference type="Rhea" id="RHEA:14105"/>
        <dbReference type="ChEBI" id="CHEBI:15378"/>
        <dbReference type="ChEBI" id="CHEBI:17388"/>
        <dbReference type="ChEBI" id="CHEBI:57540"/>
        <dbReference type="ChEBI" id="CHEBI:57945"/>
        <dbReference type="ChEBI" id="CHEBI:60039"/>
        <dbReference type="EC" id="1.5.1.2"/>
    </reaction>
</comment>
<comment type="pathway">
    <text evidence="9 12">Amino-acid biosynthesis; L-proline biosynthesis; L-proline from L-glutamate 5-semialdehyde: step 1/1.</text>
</comment>
<dbReference type="PROSITE" id="PS00521">
    <property type="entry name" value="P5CR"/>
    <property type="match status" value="1"/>
</dbReference>
<dbReference type="PIRSF" id="PIRSF000193">
    <property type="entry name" value="Pyrrol-5-carb_rd"/>
    <property type="match status" value="1"/>
</dbReference>
<dbReference type="Pfam" id="PF03807">
    <property type="entry name" value="F420_oxidored"/>
    <property type="match status" value="1"/>
</dbReference>
<dbReference type="Pfam" id="PF14748">
    <property type="entry name" value="P5CR_dimer"/>
    <property type="match status" value="1"/>
</dbReference>
<dbReference type="GO" id="GO:0005737">
    <property type="term" value="C:cytoplasm"/>
    <property type="evidence" value="ECO:0007669"/>
    <property type="project" value="UniProtKB-SubCell"/>
</dbReference>
<evidence type="ECO:0000256" key="11">
    <source>
        <dbReference type="PIRSR" id="PIRSR000193-1"/>
    </source>
</evidence>
<feature type="domain" description="Pyrroline-5-carboxylate reductase dimerisation" evidence="14">
    <location>
        <begin position="165"/>
        <end position="269"/>
    </location>
</feature>
<keyword evidence="5 9" id="KW-0641">Proline biosynthesis</keyword>
<evidence type="ECO:0000259" key="14">
    <source>
        <dbReference type="Pfam" id="PF14748"/>
    </source>
</evidence>
<dbReference type="HAMAP" id="MF_01925">
    <property type="entry name" value="P5C_reductase"/>
    <property type="match status" value="1"/>
</dbReference>
<gene>
    <name evidence="9 15" type="primary">proC</name>
    <name evidence="15" type="ORF">L7E55_10465</name>
</gene>
<dbReference type="AlphaFoldDB" id="A0A9X4JWA6"/>
<dbReference type="RefSeq" id="WP_277444157.1">
    <property type="nucleotide sequence ID" value="NZ_JAKOAV010000018.1"/>
</dbReference>
<evidence type="ECO:0000256" key="12">
    <source>
        <dbReference type="RuleBase" id="RU003903"/>
    </source>
</evidence>
<keyword evidence="7 9" id="KW-0560">Oxidoreductase</keyword>
<evidence type="ECO:0000256" key="3">
    <source>
        <dbReference type="ARBA" id="ARBA00022490"/>
    </source>
</evidence>
<evidence type="ECO:0000259" key="13">
    <source>
        <dbReference type="Pfam" id="PF03807"/>
    </source>
</evidence>
<sequence length="273" mass="28570">MPLKGQKIGCLGGGAMGEALVAGLLGKGLVDASKIYVSDIDQRRLEYLSQKMGVNTSSDNIDVVKTADIIILAVKPYVIVPLLKEIVPAARKEHTFISIAAGITIEQLQSCFEEHIPVVRAIPNTPCLVGEGATALSAGKYADEGNMEKALAVFAAAGKVAVVPEALLDCVTGLSGSGPAYMYIIMEAFTDGAVRLGLPRDTARVLIAQTMLGAAKMVLETGEHPGKLKDMVTTPGGTTMAGLFALEEGGVRALMMKAVANATQRAREMADIK</sequence>
<feature type="binding site" evidence="11">
    <location>
        <begin position="11"/>
        <end position="16"/>
    </location>
    <ligand>
        <name>NADP(+)</name>
        <dbReference type="ChEBI" id="CHEBI:58349"/>
    </ligand>
</feature>
<dbReference type="InterPro" id="IPR036291">
    <property type="entry name" value="NAD(P)-bd_dom_sf"/>
</dbReference>
<dbReference type="GO" id="GO:0055129">
    <property type="term" value="P:L-proline biosynthetic process"/>
    <property type="evidence" value="ECO:0007669"/>
    <property type="project" value="UniProtKB-UniRule"/>
</dbReference>
<accession>A0A9X4JWA6</accession>
<evidence type="ECO:0000256" key="4">
    <source>
        <dbReference type="ARBA" id="ARBA00022605"/>
    </source>
</evidence>
<dbReference type="PANTHER" id="PTHR11645:SF0">
    <property type="entry name" value="PYRROLINE-5-CARBOXYLATE REDUCTASE 3"/>
    <property type="match status" value="1"/>
</dbReference>
<dbReference type="InterPro" id="IPR053790">
    <property type="entry name" value="P5CR-like_CS"/>
</dbReference>
<evidence type="ECO:0000256" key="8">
    <source>
        <dbReference type="ARBA" id="ARBA00058118"/>
    </source>
</evidence>
<protein>
    <recommendedName>
        <fullName evidence="9 10">Pyrroline-5-carboxylate reductase</fullName>
        <shortName evidence="9">P5C reductase</shortName>
        <shortName evidence="9">P5CR</shortName>
        <ecNumber evidence="9 10">1.5.1.2</ecNumber>
    </recommendedName>
    <alternativeName>
        <fullName evidence="9">PCA reductase</fullName>
    </alternativeName>
</protein>
<evidence type="ECO:0000313" key="16">
    <source>
        <dbReference type="Proteomes" id="UP001154312"/>
    </source>
</evidence>
<evidence type="ECO:0000256" key="7">
    <source>
        <dbReference type="ARBA" id="ARBA00023002"/>
    </source>
</evidence>
<keyword evidence="3 9" id="KW-0963">Cytoplasm</keyword>
<evidence type="ECO:0000256" key="5">
    <source>
        <dbReference type="ARBA" id="ARBA00022650"/>
    </source>
</evidence>
<dbReference type="FunFam" id="1.10.3730.10:FF:000001">
    <property type="entry name" value="Pyrroline-5-carboxylate reductase"/>
    <property type="match status" value="1"/>
</dbReference>
<comment type="subcellular location">
    <subcellularLocation>
        <location evidence="1 9">Cytoplasm</location>
    </subcellularLocation>
</comment>
<evidence type="ECO:0000256" key="6">
    <source>
        <dbReference type="ARBA" id="ARBA00022857"/>
    </source>
</evidence>
<comment type="similarity">
    <text evidence="2 9 12">Belongs to the pyrroline-5-carboxylate reductase family.</text>
</comment>
<evidence type="ECO:0000256" key="9">
    <source>
        <dbReference type="HAMAP-Rule" id="MF_01925"/>
    </source>
</evidence>
<evidence type="ECO:0000256" key="2">
    <source>
        <dbReference type="ARBA" id="ARBA00005525"/>
    </source>
</evidence>
<evidence type="ECO:0000256" key="1">
    <source>
        <dbReference type="ARBA" id="ARBA00004496"/>
    </source>
</evidence>
<keyword evidence="4 9" id="KW-0028">Amino-acid biosynthesis</keyword>
<name>A0A9X4JWA6_9FIRM</name>
<dbReference type="EMBL" id="JAKOAV010000018">
    <property type="protein sequence ID" value="MDF9408773.1"/>
    <property type="molecule type" value="Genomic_DNA"/>
</dbReference>
<dbReference type="PANTHER" id="PTHR11645">
    <property type="entry name" value="PYRROLINE-5-CARBOXYLATE REDUCTASE"/>
    <property type="match status" value="1"/>
</dbReference>
<comment type="function">
    <text evidence="8 9">Catalyzes the reduction of 1-pyrroline-5-carboxylate (PCA) to L-proline.</text>
</comment>
<feature type="binding site" evidence="11">
    <location>
        <begin position="73"/>
        <end position="76"/>
    </location>
    <ligand>
        <name>NADP(+)</name>
        <dbReference type="ChEBI" id="CHEBI:58349"/>
    </ligand>
</feature>
<evidence type="ECO:0000313" key="15">
    <source>
        <dbReference type="EMBL" id="MDF9408773.1"/>
    </source>
</evidence>
<comment type="caution">
    <text evidence="15">The sequence shown here is derived from an EMBL/GenBank/DDBJ whole genome shotgun (WGS) entry which is preliminary data.</text>
</comment>
<dbReference type="Gene3D" id="3.40.50.720">
    <property type="entry name" value="NAD(P)-binding Rossmann-like Domain"/>
    <property type="match status" value="1"/>
</dbReference>
<dbReference type="SUPFAM" id="SSF48179">
    <property type="entry name" value="6-phosphogluconate dehydrogenase C-terminal domain-like"/>
    <property type="match status" value="1"/>
</dbReference>
<proteinExistence type="inferred from homology"/>
<feature type="binding site" evidence="11">
    <location>
        <position position="60"/>
    </location>
    <ligand>
        <name>NADPH</name>
        <dbReference type="ChEBI" id="CHEBI:57783"/>
    </ligand>
</feature>
<dbReference type="InterPro" id="IPR029036">
    <property type="entry name" value="P5CR_dimer"/>
</dbReference>
<keyword evidence="6 9" id="KW-0521">NADP</keyword>
<keyword evidence="16" id="KW-1185">Reference proteome</keyword>
<dbReference type="Gene3D" id="1.10.3730.10">
    <property type="entry name" value="ProC C-terminal domain-like"/>
    <property type="match status" value="1"/>
</dbReference>
<dbReference type="SUPFAM" id="SSF51735">
    <property type="entry name" value="NAD(P)-binding Rossmann-fold domains"/>
    <property type="match status" value="1"/>
</dbReference>
<evidence type="ECO:0000256" key="10">
    <source>
        <dbReference type="NCBIfam" id="TIGR00112"/>
    </source>
</evidence>
<dbReference type="FunFam" id="3.40.50.720:FF:000190">
    <property type="entry name" value="Pyrroline-5-carboxylate reductase"/>
    <property type="match status" value="1"/>
</dbReference>
<dbReference type="GO" id="GO:0004735">
    <property type="term" value="F:pyrroline-5-carboxylate reductase activity"/>
    <property type="evidence" value="ECO:0007669"/>
    <property type="project" value="UniProtKB-UniRule"/>
</dbReference>
<dbReference type="InterPro" id="IPR028939">
    <property type="entry name" value="P5C_Rdtase_cat_N"/>
</dbReference>
<dbReference type="NCBIfam" id="TIGR00112">
    <property type="entry name" value="proC"/>
    <property type="match status" value="1"/>
</dbReference>
<comment type="catalytic activity">
    <reaction evidence="9 12">
        <text>L-proline + NADP(+) = (S)-1-pyrroline-5-carboxylate + NADPH + 2 H(+)</text>
        <dbReference type="Rhea" id="RHEA:14109"/>
        <dbReference type="ChEBI" id="CHEBI:15378"/>
        <dbReference type="ChEBI" id="CHEBI:17388"/>
        <dbReference type="ChEBI" id="CHEBI:57783"/>
        <dbReference type="ChEBI" id="CHEBI:58349"/>
        <dbReference type="ChEBI" id="CHEBI:60039"/>
        <dbReference type="EC" id="1.5.1.2"/>
    </reaction>
</comment>
<dbReference type="Proteomes" id="UP001154312">
    <property type="component" value="Unassembled WGS sequence"/>
</dbReference>